<feature type="region of interest" description="Disordered" evidence="1">
    <location>
        <begin position="29"/>
        <end position="153"/>
    </location>
</feature>
<accession>A0A9W7ACB5</accession>
<dbReference type="AlphaFoldDB" id="A0A9W7ACB5"/>
<feature type="compositionally biased region" description="Basic and acidic residues" evidence="1">
    <location>
        <begin position="280"/>
        <end position="289"/>
    </location>
</feature>
<dbReference type="Proteomes" id="UP001165085">
    <property type="component" value="Unassembled WGS sequence"/>
</dbReference>
<reference evidence="3" key="1">
    <citation type="journal article" date="2023" name="Commun. Biol.">
        <title>Genome analysis of Parmales, the sister group of diatoms, reveals the evolutionary specialization of diatoms from phago-mixotrophs to photoautotrophs.</title>
        <authorList>
            <person name="Ban H."/>
            <person name="Sato S."/>
            <person name="Yoshikawa S."/>
            <person name="Yamada K."/>
            <person name="Nakamura Y."/>
            <person name="Ichinomiya M."/>
            <person name="Sato N."/>
            <person name="Blanc-Mathieu R."/>
            <person name="Endo H."/>
            <person name="Kuwata A."/>
            <person name="Ogata H."/>
        </authorList>
    </citation>
    <scope>NUCLEOTIDE SEQUENCE [LARGE SCALE GENOMIC DNA]</scope>
    <source>
        <strain evidence="3">NIES 3701</strain>
    </source>
</reference>
<comment type="caution">
    <text evidence="2">The sequence shown here is derived from an EMBL/GenBank/DDBJ whole genome shotgun (WGS) entry which is preliminary data.</text>
</comment>
<feature type="region of interest" description="Disordered" evidence="1">
    <location>
        <begin position="255"/>
        <end position="289"/>
    </location>
</feature>
<feature type="compositionally biased region" description="Low complexity" evidence="1">
    <location>
        <begin position="260"/>
        <end position="279"/>
    </location>
</feature>
<feature type="compositionally biased region" description="Polar residues" evidence="1">
    <location>
        <begin position="90"/>
        <end position="110"/>
    </location>
</feature>
<feature type="compositionally biased region" description="Polar residues" evidence="1">
    <location>
        <begin position="128"/>
        <end position="143"/>
    </location>
</feature>
<name>A0A9W7ACB5_9STRA</name>
<gene>
    <name evidence="2" type="ORF">TrST_g13500</name>
</gene>
<feature type="compositionally biased region" description="Basic and acidic residues" evidence="1">
    <location>
        <begin position="144"/>
        <end position="153"/>
    </location>
</feature>
<evidence type="ECO:0000256" key="1">
    <source>
        <dbReference type="SAM" id="MobiDB-lite"/>
    </source>
</evidence>
<protein>
    <submittedName>
        <fullName evidence="2">Uncharacterized protein</fullName>
    </submittedName>
</protein>
<evidence type="ECO:0000313" key="3">
    <source>
        <dbReference type="Proteomes" id="UP001165085"/>
    </source>
</evidence>
<feature type="compositionally biased region" description="Acidic residues" evidence="1">
    <location>
        <begin position="29"/>
        <end position="43"/>
    </location>
</feature>
<evidence type="ECO:0000313" key="2">
    <source>
        <dbReference type="EMBL" id="GMH67766.1"/>
    </source>
</evidence>
<dbReference type="EMBL" id="BRXY01000120">
    <property type="protein sequence ID" value="GMH67766.1"/>
    <property type="molecule type" value="Genomic_DNA"/>
</dbReference>
<sequence length="289" mass="31324">MYHIERCIVHIRYSRLFYGCCASKKVEKDDTDTTDELSVDSNDDAPSSNKKVKIKTAPLTISPNHKNTMRPVSPAKKPPPSTPPADHFTVGNSEMTLQRANGMSPQSTLVSEGAGSPSAVSPAKGLLSLNSQDLSERTGSTTKRTQEWKPPEKKFEIKPATPHHSFANSLTCDALSPYNIVQSISSTCNDTQTACRPSKADASFFSGLINHFDSGSQTIDTRTYDTRLTQTTTATEANHQQRGNSGWSTIFDALSEGEDSTNVSSNNDSDSDSDVSSISEAERGSPVKR</sequence>
<organism evidence="2 3">
    <name type="scientific">Triparma strigata</name>
    <dbReference type="NCBI Taxonomy" id="1606541"/>
    <lineage>
        <taxon>Eukaryota</taxon>
        <taxon>Sar</taxon>
        <taxon>Stramenopiles</taxon>
        <taxon>Ochrophyta</taxon>
        <taxon>Bolidophyceae</taxon>
        <taxon>Parmales</taxon>
        <taxon>Triparmaceae</taxon>
        <taxon>Triparma</taxon>
    </lineage>
</organism>
<proteinExistence type="predicted"/>
<keyword evidence="3" id="KW-1185">Reference proteome</keyword>